<accession>A0ABS4JG55</accession>
<dbReference type="EC" id="2.3.1.267" evidence="7"/>
<dbReference type="EMBL" id="JAGGLD010000002">
    <property type="protein sequence ID" value="MBP2000690.1"/>
    <property type="molecule type" value="Genomic_DNA"/>
</dbReference>
<feature type="domain" description="N-acetyltransferase" evidence="6">
    <location>
        <begin position="25"/>
        <end position="170"/>
    </location>
</feature>
<dbReference type="InterPro" id="IPR000182">
    <property type="entry name" value="GNAT_dom"/>
</dbReference>
<evidence type="ECO:0000256" key="4">
    <source>
        <dbReference type="ARBA" id="ARBA00023315"/>
    </source>
</evidence>
<dbReference type="Pfam" id="PF00583">
    <property type="entry name" value="Acetyltransf_1"/>
    <property type="match status" value="1"/>
</dbReference>
<organism evidence="7 8">
    <name type="scientific">Paenibacillus shirakamiensis</name>
    <dbReference type="NCBI Taxonomy" id="1265935"/>
    <lineage>
        <taxon>Bacteria</taxon>
        <taxon>Bacillati</taxon>
        <taxon>Bacillota</taxon>
        <taxon>Bacilli</taxon>
        <taxon>Bacillales</taxon>
        <taxon>Paenibacillaceae</taxon>
        <taxon>Paenibacillus</taxon>
    </lineage>
</organism>
<keyword evidence="3 7" id="KW-0808">Transferase</keyword>
<dbReference type="InterPro" id="IPR006464">
    <property type="entry name" value="AcTrfase_RimI/Ard1"/>
</dbReference>
<gene>
    <name evidence="7" type="ORF">J2Z69_001721</name>
</gene>
<sequence length="184" mass="21419">MEAEHTNQHPNHQPNELEPREQSQVEFRMMTLEDIPDVMIIEHESFTLPWTENAFRSEMTNNHFAKYLMMEHEGQSIGYAGMWTVVDEAHITNIAVRKAYRGQHLGEKLMRELMKLAGQLGMLRMTLEARVSNQVAQSLYEKLGFHPVGLRQGYYSDNNEDALIMWCDLPEELTSLHGEANEWE</sequence>
<evidence type="ECO:0000256" key="3">
    <source>
        <dbReference type="ARBA" id="ARBA00022679"/>
    </source>
</evidence>
<comment type="caution">
    <text evidence="7">The sequence shown here is derived from an EMBL/GenBank/DDBJ whole genome shotgun (WGS) entry which is preliminary data.</text>
</comment>
<keyword evidence="2" id="KW-0963">Cytoplasm</keyword>
<proteinExistence type="inferred from homology"/>
<dbReference type="PROSITE" id="PS51186">
    <property type="entry name" value="GNAT"/>
    <property type="match status" value="1"/>
</dbReference>
<dbReference type="PANTHER" id="PTHR43420:SF44">
    <property type="entry name" value="ACETYLTRANSFERASE YPEA"/>
    <property type="match status" value="1"/>
</dbReference>
<reference evidence="7 8" key="1">
    <citation type="submission" date="2021-03" db="EMBL/GenBank/DDBJ databases">
        <title>Genomic Encyclopedia of Type Strains, Phase IV (KMG-IV): sequencing the most valuable type-strain genomes for metagenomic binning, comparative biology and taxonomic classification.</title>
        <authorList>
            <person name="Goeker M."/>
        </authorList>
    </citation>
    <scope>NUCLEOTIDE SEQUENCE [LARGE SCALE GENOMIC DNA]</scope>
    <source>
        <strain evidence="7 8">DSM 26806</strain>
    </source>
</reference>
<dbReference type="NCBIfam" id="TIGR01575">
    <property type="entry name" value="rimI"/>
    <property type="match status" value="1"/>
</dbReference>
<dbReference type="PANTHER" id="PTHR43420">
    <property type="entry name" value="ACETYLTRANSFERASE"/>
    <property type="match status" value="1"/>
</dbReference>
<keyword evidence="8" id="KW-1185">Reference proteome</keyword>
<name>A0ABS4JG55_9BACL</name>
<evidence type="ECO:0000256" key="2">
    <source>
        <dbReference type="ARBA" id="ARBA00022490"/>
    </source>
</evidence>
<keyword evidence="4 7" id="KW-0012">Acyltransferase</keyword>
<feature type="region of interest" description="Disordered" evidence="5">
    <location>
        <begin position="1"/>
        <end position="21"/>
    </location>
</feature>
<dbReference type="CDD" id="cd04301">
    <property type="entry name" value="NAT_SF"/>
    <property type="match status" value="1"/>
</dbReference>
<dbReference type="Proteomes" id="UP001519288">
    <property type="component" value="Unassembled WGS sequence"/>
</dbReference>
<evidence type="ECO:0000256" key="5">
    <source>
        <dbReference type="SAM" id="MobiDB-lite"/>
    </source>
</evidence>
<dbReference type="Gene3D" id="3.40.630.30">
    <property type="match status" value="1"/>
</dbReference>
<dbReference type="SUPFAM" id="SSF55729">
    <property type="entry name" value="Acyl-CoA N-acyltransferases (Nat)"/>
    <property type="match status" value="1"/>
</dbReference>
<dbReference type="InterPro" id="IPR016181">
    <property type="entry name" value="Acyl_CoA_acyltransferase"/>
</dbReference>
<evidence type="ECO:0000313" key="7">
    <source>
        <dbReference type="EMBL" id="MBP2000690.1"/>
    </source>
</evidence>
<dbReference type="GO" id="GO:0008999">
    <property type="term" value="F:protein-N-terminal-alanine acetyltransferase activity"/>
    <property type="evidence" value="ECO:0007669"/>
    <property type="project" value="UniProtKB-EC"/>
</dbReference>
<evidence type="ECO:0000313" key="8">
    <source>
        <dbReference type="Proteomes" id="UP001519288"/>
    </source>
</evidence>
<dbReference type="InterPro" id="IPR050680">
    <property type="entry name" value="YpeA/RimI_acetyltransf"/>
</dbReference>
<evidence type="ECO:0000256" key="1">
    <source>
        <dbReference type="ARBA" id="ARBA00005395"/>
    </source>
</evidence>
<comment type="similarity">
    <text evidence="1">Belongs to the acetyltransferase family. RimI subfamily.</text>
</comment>
<evidence type="ECO:0000259" key="6">
    <source>
        <dbReference type="PROSITE" id="PS51186"/>
    </source>
</evidence>
<protein>
    <submittedName>
        <fullName evidence="7">Ribosomal-protein-alanine N-acetyltransferase</fullName>
        <ecNumber evidence="7">2.3.1.267</ecNumber>
    </submittedName>
</protein>